<sequence length="322" mass="34180">MKQDESVVTIITIPEKENHVFLGASVAIAVSTEPAHMEEERDDNPASSLRSEGERQEETRSQGAVVAPDEGQDEQQQVNEAGACTADLAKQGSGDAQAAPQVVMQPASGEEDEQQQHVVLVQETGSASGTTQSASPAHVVMPEEEREEEHSRTNDDPMPSVLPQNEGDLAPLLPPQEEDPEASVMPSQPEAEADIAPVSQGCAVVTENAPRVAGEPGAAGKLEAAADVGFGEERTVAVPGHAGLVVDEETRSLVEGSKYLRFEDDERTVLCTLTGKKLAPDYIGILKYMGSRRVQQLVVEGPVSMSDLGKQGTPGGQTDQWK</sequence>
<accession>D7G929</accession>
<gene>
    <name evidence="2" type="ORF">Esi_0094_0079</name>
</gene>
<evidence type="ECO:0000256" key="1">
    <source>
        <dbReference type="SAM" id="MobiDB-lite"/>
    </source>
</evidence>
<evidence type="ECO:0000313" key="2">
    <source>
        <dbReference type="EMBL" id="CBJ28190.1"/>
    </source>
</evidence>
<feature type="compositionally biased region" description="Low complexity" evidence="1">
    <location>
        <begin position="96"/>
        <end position="107"/>
    </location>
</feature>
<name>D7G929_ECTSI</name>
<dbReference type="InParanoid" id="D7G929"/>
<reference evidence="2 3" key="1">
    <citation type="journal article" date="2010" name="Nature">
        <title>The Ectocarpus genome and the independent evolution of multicellularity in brown algae.</title>
        <authorList>
            <person name="Cock J.M."/>
            <person name="Sterck L."/>
            <person name="Rouze P."/>
            <person name="Scornet D."/>
            <person name="Allen A.E."/>
            <person name="Amoutzias G."/>
            <person name="Anthouard V."/>
            <person name="Artiguenave F."/>
            <person name="Aury J.M."/>
            <person name="Badger J.H."/>
            <person name="Beszteri B."/>
            <person name="Billiau K."/>
            <person name="Bonnet E."/>
            <person name="Bothwell J.H."/>
            <person name="Bowler C."/>
            <person name="Boyen C."/>
            <person name="Brownlee C."/>
            <person name="Carrano C.J."/>
            <person name="Charrier B."/>
            <person name="Cho G.Y."/>
            <person name="Coelho S.M."/>
            <person name="Collen J."/>
            <person name="Corre E."/>
            <person name="Da Silva C."/>
            <person name="Delage L."/>
            <person name="Delaroque N."/>
            <person name="Dittami S.M."/>
            <person name="Doulbeau S."/>
            <person name="Elias M."/>
            <person name="Farnham G."/>
            <person name="Gachon C.M."/>
            <person name="Gschloessl B."/>
            <person name="Heesch S."/>
            <person name="Jabbari K."/>
            <person name="Jubin C."/>
            <person name="Kawai H."/>
            <person name="Kimura K."/>
            <person name="Kloareg B."/>
            <person name="Kupper F.C."/>
            <person name="Lang D."/>
            <person name="Le Bail A."/>
            <person name="Leblanc C."/>
            <person name="Lerouge P."/>
            <person name="Lohr M."/>
            <person name="Lopez P.J."/>
            <person name="Martens C."/>
            <person name="Maumus F."/>
            <person name="Michel G."/>
            <person name="Miranda-Saavedra D."/>
            <person name="Morales J."/>
            <person name="Moreau H."/>
            <person name="Motomura T."/>
            <person name="Nagasato C."/>
            <person name="Napoli C.A."/>
            <person name="Nelson D.R."/>
            <person name="Nyvall-Collen P."/>
            <person name="Peters A.F."/>
            <person name="Pommier C."/>
            <person name="Potin P."/>
            <person name="Poulain J."/>
            <person name="Quesneville H."/>
            <person name="Read B."/>
            <person name="Rensing S.A."/>
            <person name="Ritter A."/>
            <person name="Rousvoal S."/>
            <person name="Samanta M."/>
            <person name="Samson G."/>
            <person name="Schroeder D.C."/>
            <person name="Segurens B."/>
            <person name="Strittmatter M."/>
            <person name="Tonon T."/>
            <person name="Tregear J.W."/>
            <person name="Valentin K."/>
            <person name="von Dassow P."/>
            <person name="Yamagishi T."/>
            <person name="Van de Peer Y."/>
            <person name="Wincker P."/>
        </authorList>
    </citation>
    <scope>NUCLEOTIDE SEQUENCE [LARGE SCALE GENOMIC DNA]</scope>
    <source>
        <strain evidence="3">Ec32 / CCAP1310/4</strain>
    </source>
</reference>
<dbReference type="EMBL" id="FN649735">
    <property type="protein sequence ID" value="CBJ28190.1"/>
    <property type="molecule type" value="Genomic_DNA"/>
</dbReference>
<proteinExistence type="predicted"/>
<feature type="compositionally biased region" description="Basic and acidic residues" evidence="1">
    <location>
        <begin position="51"/>
        <end position="60"/>
    </location>
</feature>
<dbReference type="AlphaFoldDB" id="D7G929"/>
<dbReference type="OrthoDB" id="10406785at2759"/>
<feature type="compositionally biased region" description="Low complexity" evidence="1">
    <location>
        <begin position="124"/>
        <end position="135"/>
    </location>
</feature>
<dbReference type="EMBL" id="FN649181">
    <property type="protein sequence ID" value="CBJ28190.1"/>
    <property type="molecule type" value="Genomic_DNA"/>
</dbReference>
<dbReference type="Proteomes" id="UP000002630">
    <property type="component" value="Linkage Group LG10"/>
</dbReference>
<keyword evidence="3" id="KW-1185">Reference proteome</keyword>
<protein>
    <submittedName>
        <fullName evidence="2">Uncharacterized protein</fullName>
    </submittedName>
</protein>
<evidence type="ECO:0000313" key="3">
    <source>
        <dbReference type="Proteomes" id="UP000002630"/>
    </source>
</evidence>
<feature type="region of interest" description="Disordered" evidence="1">
    <location>
        <begin position="32"/>
        <end position="194"/>
    </location>
</feature>
<organism evidence="2 3">
    <name type="scientific">Ectocarpus siliculosus</name>
    <name type="common">Brown alga</name>
    <name type="synonym">Conferva siliculosa</name>
    <dbReference type="NCBI Taxonomy" id="2880"/>
    <lineage>
        <taxon>Eukaryota</taxon>
        <taxon>Sar</taxon>
        <taxon>Stramenopiles</taxon>
        <taxon>Ochrophyta</taxon>
        <taxon>PX clade</taxon>
        <taxon>Phaeophyceae</taxon>
        <taxon>Ectocarpales</taxon>
        <taxon>Ectocarpaceae</taxon>
        <taxon>Ectocarpus</taxon>
    </lineage>
</organism>